<name>A0A6P7HBI2_DIAVI</name>
<dbReference type="AlphaFoldDB" id="A0A6P7HBI2"/>
<sequence>MRPLKACRMKCNESLPDEDRGKCFQNYWNLGSRNRRANYIASLININPKKTEKLGPRKKYRECSYKYSIIINGIQKPICKTCLIATIGETKGFIEIVGEKKKNAFSVIISPDRRGIAPSGNKRSAEEIQNAKDHILSFPKYESHYFRNRTSKKYLSSDLSIAKMYDMYKQTVDKPVSLTLYKNCFYSLNLAFKKPKQDTCFKCDIFEIKLKVLEEGEEKENLRQERDKHHQLADDAFKAKQVDKEVASSDTKKRAYTFDLQQCLPTPFLTANTVFYKRQLWTFNLTVHDLATNEVTCFMWDESTAGRGGNQIASCIYRLLLELNDVEEVTFYSDTCGGQNKNQQVAFMFTFAFTKLPNLKIINHKFL</sequence>
<organism evidence="1">
    <name type="scientific">Diabrotica virgifera virgifera</name>
    <name type="common">western corn rootworm</name>
    <dbReference type="NCBI Taxonomy" id="50390"/>
    <lineage>
        <taxon>Eukaryota</taxon>
        <taxon>Metazoa</taxon>
        <taxon>Ecdysozoa</taxon>
        <taxon>Arthropoda</taxon>
        <taxon>Hexapoda</taxon>
        <taxon>Insecta</taxon>
        <taxon>Pterygota</taxon>
        <taxon>Neoptera</taxon>
        <taxon>Endopterygota</taxon>
        <taxon>Coleoptera</taxon>
        <taxon>Polyphaga</taxon>
        <taxon>Cucujiformia</taxon>
        <taxon>Chrysomeloidea</taxon>
        <taxon>Chrysomelidae</taxon>
        <taxon>Galerucinae</taxon>
        <taxon>Diabroticina</taxon>
        <taxon>Diabroticites</taxon>
        <taxon>Diabrotica</taxon>
    </lineage>
</organism>
<reference evidence="1" key="1">
    <citation type="submission" date="2025-08" db="UniProtKB">
        <authorList>
            <consortium name="RefSeq"/>
        </authorList>
    </citation>
    <scope>IDENTIFICATION</scope>
    <source>
        <tissue evidence="1">Whole insect</tissue>
    </source>
</reference>
<proteinExistence type="predicted"/>
<dbReference type="InParanoid" id="A0A6P7HBI2"/>
<dbReference type="PANTHER" id="PTHR10773:SF19">
    <property type="match status" value="1"/>
</dbReference>
<dbReference type="PANTHER" id="PTHR10773">
    <property type="entry name" value="DNA-DIRECTED RNA POLYMERASES I, II, AND III SUBUNIT RPABC2"/>
    <property type="match status" value="1"/>
</dbReference>
<accession>A0A6P7HBI2</accession>
<protein>
    <submittedName>
        <fullName evidence="1">Uncharacterized protein LOC114348723</fullName>
    </submittedName>
</protein>
<feature type="non-terminal residue" evidence="1">
    <location>
        <position position="367"/>
    </location>
</feature>
<dbReference type="RefSeq" id="XP_028155028.1">
    <property type="nucleotide sequence ID" value="XM_028299227.1"/>
</dbReference>
<evidence type="ECO:0000313" key="1">
    <source>
        <dbReference type="RefSeq" id="XP_028155028.1"/>
    </source>
</evidence>
<gene>
    <name evidence="1" type="primary">LOC114348723</name>
</gene>